<dbReference type="AlphaFoldDB" id="Q6BTX8"/>
<dbReference type="GeneID" id="2900564"/>
<dbReference type="eggNOG" id="ENOG502S6JC">
    <property type="taxonomic scope" value="Eukaryota"/>
</dbReference>
<dbReference type="PANTHER" id="PTHR34065:SF1">
    <property type="entry name" value="CELL DIVISION CONTROL PROTEIN 14"/>
    <property type="match status" value="1"/>
</dbReference>
<organism evidence="1 2">
    <name type="scientific">Debaryomyces hansenii (strain ATCC 36239 / CBS 767 / BCRC 21394 / JCM 1990 / NBRC 0083 / IGC 2968)</name>
    <name type="common">Yeast</name>
    <name type="synonym">Torulaspora hansenii</name>
    <dbReference type="NCBI Taxonomy" id="284592"/>
    <lineage>
        <taxon>Eukaryota</taxon>
        <taxon>Fungi</taxon>
        <taxon>Dikarya</taxon>
        <taxon>Ascomycota</taxon>
        <taxon>Saccharomycotina</taxon>
        <taxon>Pichiomycetes</taxon>
        <taxon>Debaryomycetaceae</taxon>
        <taxon>Debaryomyces</taxon>
    </lineage>
</organism>
<dbReference type="EMBL" id="CR382135">
    <property type="protein sequence ID" value="CAG86421.2"/>
    <property type="molecule type" value="Genomic_DNA"/>
</dbReference>
<dbReference type="InParanoid" id="Q6BTX8"/>
<sequence>MEDTISEIIDHLDSRRVDDLIQGIVKLDEVLSSLLPYITASRKNPQIPRNAKLVNFTSLQDNFQYNITNHLIQFYKVIRDDIGRVEINMILTCNRLLQGLLLLHPESRKIFNRSNNMNTMLSFIRITDGGDDEAQLPVEVTISFISTLIHILLKDLTNFRVFEENNGCSIVIKKLQLSSFPPHKDSQPSKQQELNFKIIEFLIFYLIDENEIASTTKRRTTQEKSELFRPDFPEIDSLVESLNDLKNI</sequence>
<dbReference type="KEGG" id="dha:DEHA2C15114g"/>
<dbReference type="Proteomes" id="UP000000599">
    <property type="component" value="Chromosome C"/>
</dbReference>
<dbReference type="VEuPathDB" id="FungiDB:DEHA2C15114g"/>
<gene>
    <name evidence="1" type="ordered locus">DEHA2C15114g</name>
</gene>
<evidence type="ECO:0000313" key="1">
    <source>
        <dbReference type="EMBL" id="CAG86421.2"/>
    </source>
</evidence>
<dbReference type="HOGENOM" id="CLU_1069869_0_0_1"/>
<accession>Q6BTX8</accession>
<name>Q6BTX8_DEBHA</name>
<protein>
    <submittedName>
        <fullName evidence="1">DEHA2C15114p</fullName>
    </submittedName>
</protein>
<dbReference type="OMA" id="QDNFQYN"/>
<dbReference type="OrthoDB" id="5357220at2759"/>
<dbReference type="InterPro" id="IPR012535">
    <property type="entry name" value="Cell_div_Cdc14"/>
</dbReference>
<dbReference type="PANTHER" id="PTHR34065">
    <property type="entry name" value="CELL DIVISION CONTROL PROTEIN 14"/>
    <property type="match status" value="1"/>
</dbReference>
<dbReference type="RefSeq" id="XP_458341.2">
    <property type="nucleotide sequence ID" value="XM_458341.1"/>
</dbReference>
<dbReference type="STRING" id="284592.Q6BTX8"/>
<evidence type="ECO:0000313" key="2">
    <source>
        <dbReference type="Proteomes" id="UP000000599"/>
    </source>
</evidence>
<keyword evidence="2" id="KW-1185">Reference proteome</keyword>
<proteinExistence type="predicted"/>
<reference evidence="1 2" key="1">
    <citation type="journal article" date="2004" name="Nature">
        <title>Genome evolution in yeasts.</title>
        <authorList>
            <consortium name="Genolevures"/>
            <person name="Dujon B."/>
            <person name="Sherman D."/>
            <person name="Fischer G."/>
            <person name="Durrens P."/>
            <person name="Casaregola S."/>
            <person name="Lafontaine I."/>
            <person name="de Montigny J."/>
            <person name="Marck C."/>
            <person name="Neuveglise C."/>
            <person name="Talla E."/>
            <person name="Goffard N."/>
            <person name="Frangeul L."/>
            <person name="Aigle M."/>
            <person name="Anthouard V."/>
            <person name="Babour A."/>
            <person name="Barbe V."/>
            <person name="Barnay S."/>
            <person name="Blanchin S."/>
            <person name="Beckerich J.M."/>
            <person name="Beyne E."/>
            <person name="Bleykasten C."/>
            <person name="Boisrame A."/>
            <person name="Boyer J."/>
            <person name="Cattolico L."/>
            <person name="Confanioleri F."/>
            <person name="de Daruvar A."/>
            <person name="Despons L."/>
            <person name="Fabre E."/>
            <person name="Fairhead C."/>
            <person name="Ferry-Dumazet H."/>
            <person name="Groppi A."/>
            <person name="Hantraye F."/>
            <person name="Hennequin C."/>
            <person name="Jauniaux N."/>
            <person name="Joyet P."/>
            <person name="Kachouri R."/>
            <person name="Kerrest A."/>
            <person name="Koszul R."/>
            <person name="Lemaire M."/>
            <person name="Lesur I."/>
            <person name="Ma L."/>
            <person name="Muller H."/>
            <person name="Nicaud J.M."/>
            <person name="Nikolski M."/>
            <person name="Oztas S."/>
            <person name="Ozier-Kalogeropoulos O."/>
            <person name="Pellenz S."/>
            <person name="Potier S."/>
            <person name="Richard G.F."/>
            <person name="Straub M.L."/>
            <person name="Suleau A."/>
            <person name="Swennene D."/>
            <person name="Tekaia F."/>
            <person name="Wesolowski-Louvel M."/>
            <person name="Westhof E."/>
            <person name="Wirth B."/>
            <person name="Zeniou-Meyer M."/>
            <person name="Zivanovic I."/>
            <person name="Bolotin-Fukuhara M."/>
            <person name="Thierry A."/>
            <person name="Bouchier C."/>
            <person name="Caudron B."/>
            <person name="Scarpelli C."/>
            <person name="Gaillardin C."/>
            <person name="Weissenbach J."/>
            <person name="Wincker P."/>
            <person name="Souciet J.L."/>
        </authorList>
    </citation>
    <scope>NUCLEOTIDE SEQUENCE [LARGE SCALE GENOMIC DNA]</scope>
    <source>
        <strain evidence="2">ATCC 36239 / CBS 767 / BCRC 21394 / JCM 1990 / NBRC 0083 / IGC 2968</strain>
    </source>
</reference>
<dbReference type="Pfam" id="PF08045">
    <property type="entry name" value="CDC14"/>
    <property type="match status" value="1"/>
</dbReference>